<dbReference type="EMBL" id="BARS01011639">
    <property type="protein sequence ID" value="GAF92123.1"/>
    <property type="molecule type" value="Genomic_DNA"/>
</dbReference>
<name>X0TF00_9ZZZZ</name>
<feature type="non-terminal residue" evidence="1">
    <location>
        <position position="1"/>
    </location>
</feature>
<organism evidence="1">
    <name type="scientific">marine sediment metagenome</name>
    <dbReference type="NCBI Taxonomy" id="412755"/>
    <lineage>
        <taxon>unclassified sequences</taxon>
        <taxon>metagenomes</taxon>
        <taxon>ecological metagenomes</taxon>
    </lineage>
</organism>
<accession>X0TF00</accession>
<dbReference type="AlphaFoldDB" id="X0TF00"/>
<evidence type="ECO:0000313" key="1">
    <source>
        <dbReference type="EMBL" id="GAF92123.1"/>
    </source>
</evidence>
<sequence>KFHLENQIHIATYNNTTHTIILHLCEGAE</sequence>
<comment type="caution">
    <text evidence="1">The sequence shown here is derived from an EMBL/GenBank/DDBJ whole genome shotgun (WGS) entry which is preliminary data.</text>
</comment>
<proteinExistence type="predicted"/>
<gene>
    <name evidence="1" type="ORF">S01H1_21092</name>
</gene>
<reference evidence="1" key="1">
    <citation type="journal article" date="2014" name="Front. Microbiol.">
        <title>High frequency of phylogenetically diverse reductive dehalogenase-homologous genes in deep subseafloor sedimentary metagenomes.</title>
        <authorList>
            <person name="Kawai M."/>
            <person name="Futagami T."/>
            <person name="Toyoda A."/>
            <person name="Takaki Y."/>
            <person name="Nishi S."/>
            <person name="Hori S."/>
            <person name="Arai W."/>
            <person name="Tsubouchi T."/>
            <person name="Morono Y."/>
            <person name="Uchiyama I."/>
            <person name="Ito T."/>
            <person name="Fujiyama A."/>
            <person name="Inagaki F."/>
            <person name="Takami H."/>
        </authorList>
    </citation>
    <scope>NUCLEOTIDE SEQUENCE</scope>
    <source>
        <strain evidence="1">Expedition CK06-06</strain>
    </source>
</reference>
<protein>
    <submittedName>
        <fullName evidence="1">Uncharacterized protein</fullName>
    </submittedName>
</protein>